<keyword evidence="2" id="KW-0325">Glycoprotein</keyword>
<evidence type="ECO:0000313" key="5">
    <source>
        <dbReference type="EMBL" id="SUZ11314.1"/>
    </source>
</evidence>
<dbReference type="GO" id="GO:0009277">
    <property type="term" value="C:fungal-type cell wall"/>
    <property type="evidence" value="ECO:0007669"/>
    <property type="project" value="TreeGrafter"/>
</dbReference>
<feature type="signal peptide" evidence="4">
    <location>
        <begin position="1"/>
        <end position="21"/>
    </location>
</feature>
<keyword evidence="3" id="KW-1015">Disulfide bond</keyword>
<dbReference type="EMBL" id="UIGY01000120">
    <property type="protein sequence ID" value="SUZ11314.1"/>
    <property type="molecule type" value="Genomic_DNA"/>
</dbReference>
<dbReference type="InterPro" id="IPR016274">
    <property type="entry name" value="Histidine_acid_Pase_euk"/>
</dbReference>
<keyword evidence="4" id="KW-0732">Signal</keyword>
<dbReference type="PANTHER" id="PTHR20963:SF14">
    <property type="entry name" value="ACID PHOSPHATASE, PUTATIVE-RELATED"/>
    <property type="match status" value="1"/>
</dbReference>
<sequence length="457" mass="50832">MFISSPLSLAALLSGSYIAHASIINQFDPLKHLSGVSPPFDHEEASSPLDPVPPLGCNVTRAAYLVRHAAIHSNSYDYVAFIEPFLEKLSRTTVRWAEIPSLSFLATWRNPILKGEKEKLSRSGQLQAMTFGVEVGHRYFNLRTPQKIWAASSDRTMKSAQFFAKGIALDASKIAIERVYEGKKDGANSLNPYDSCPAFSRVTGSDEASVFREIYTKPVMQRFNSLAPSFNFTSTDIYAFSLICGYETVLRGSSPFCGLSVLSSNEWLGFEYANDIKYFYNSGYGLPSAGATGFPWVNASFNALMSNHDTNSNEVKDQDLFVSFTHRGMPPMALVAMGLFNNSAYSGANNINDTMPLDTINYQRVWKSSQIIPFMTDIGIEKLECDSFGFDEGIYYRVLVNDRPQSLIGCHDGPADSCKEESIRKWLNERAKVVGDFDTMCRVDYANSTNILSIYDS</sequence>
<dbReference type="Pfam" id="PF00328">
    <property type="entry name" value="His_Phos_2"/>
    <property type="match status" value="1"/>
</dbReference>
<dbReference type="InterPro" id="IPR029033">
    <property type="entry name" value="His_PPase_superfam"/>
</dbReference>
<dbReference type="CDD" id="cd07061">
    <property type="entry name" value="HP_HAP_like"/>
    <property type="match status" value="1"/>
</dbReference>
<feature type="disulfide bond" evidence="3">
    <location>
        <begin position="244"/>
        <end position="257"/>
    </location>
</feature>
<proteinExistence type="predicted"/>
<protein>
    <submittedName>
        <fullName evidence="5">Bgt-1393</fullName>
    </submittedName>
</protein>
<dbReference type="SUPFAM" id="SSF53254">
    <property type="entry name" value="Phosphoglycerate mutase-like"/>
    <property type="match status" value="1"/>
</dbReference>
<dbReference type="AlphaFoldDB" id="A0A381LBK7"/>
<evidence type="ECO:0000256" key="4">
    <source>
        <dbReference type="SAM" id="SignalP"/>
    </source>
</evidence>
<name>A0A381LBK7_BLUGR</name>
<dbReference type="PANTHER" id="PTHR20963">
    <property type="entry name" value="MULTIPLE INOSITOL POLYPHOSPHATE PHOSPHATASE-RELATED"/>
    <property type="match status" value="1"/>
</dbReference>
<keyword evidence="1" id="KW-0378">Hydrolase</keyword>
<dbReference type="OrthoDB" id="6509975at2759"/>
<feature type="chain" id="PRO_5016813702" evidence="4">
    <location>
        <begin position="22"/>
        <end position="457"/>
    </location>
</feature>
<accession>A0A381LBK7</accession>
<organism evidence="5">
    <name type="scientific">Blumeria graminis f. sp. tritici 96224</name>
    <dbReference type="NCBI Taxonomy" id="1268274"/>
    <lineage>
        <taxon>Eukaryota</taxon>
        <taxon>Fungi</taxon>
        <taxon>Dikarya</taxon>
        <taxon>Ascomycota</taxon>
        <taxon>Pezizomycotina</taxon>
        <taxon>Leotiomycetes</taxon>
        <taxon>Erysiphales</taxon>
        <taxon>Erysiphaceae</taxon>
        <taxon>Blumeria</taxon>
    </lineage>
</organism>
<feature type="disulfide bond" evidence="3">
    <location>
        <begin position="410"/>
        <end position="418"/>
    </location>
</feature>
<dbReference type="InterPro" id="IPR000560">
    <property type="entry name" value="His_Pase_clade-2"/>
</dbReference>
<dbReference type="Gene3D" id="3.40.50.1240">
    <property type="entry name" value="Phosphoglycerate mutase-like"/>
    <property type="match status" value="1"/>
</dbReference>
<evidence type="ECO:0000256" key="1">
    <source>
        <dbReference type="ARBA" id="ARBA00022801"/>
    </source>
</evidence>
<dbReference type="FunFam" id="3.40.50.1240:FF:000065">
    <property type="entry name" value="Similar to histidine acid phosphatase"/>
    <property type="match status" value="1"/>
</dbReference>
<evidence type="ECO:0000256" key="2">
    <source>
        <dbReference type="ARBA" id="ARBA00023180"/>
    </source>
</evidence>
<reference evidence="5" key="1">
    <citation type="submission" date="2018-07" db="EMBL/GenBank/DDBJ databases">
        <authorList>
            <person name="Quirk P.G."/>
            <person name="Krulwich T.A."/>
        </authorList>
    </citation>
    <scope>NUCLEOTIDE SEQUENCE</scope>
    <source>
        <strain evidence="5">96224</strain>
    </source>
</reference>
<dbReference type="PIRSF" id="PIRSF000894">
    <property type="entry name" value="Acid_phosphatase"/>
    <property type="match status" value="1"/>
</dbReference>
<feature type="disulfide bond" evidence="3">
    <location>
        <begin position="57"/>
        <end position="385"/>
    </location>
</feature>
<evidence type="ECO:0000256" key="3">
    <source>
        <dbReference type="PIRSR" id="PIRSR000894-2"/>
    </source>
</evidence>
<feature type="disulfide bond" evidence="3">
    <location>
        <begin position="196"/>
        <end position="441"/>
    </location>
</feature>
<dbReference type="GO" id="GO:0003993">
    <property type="term" value="F:acid phosphatase activity"/>
    <property type="evidence" value="ECO:0007669"/>
    <property type="project" value="TreeGrafter"/>
</dbReference>
<gene>
    <name evidence="5" type="ORF">BGT96224V2_LOCUS4463</name>
</gene>